<reference evidence="2 4" key="1">
    <citation type="submission" date="2008-03" db="EMBL/GenBank/DDBJ databases">
        <title>Annotation of Ixodes scapularis.</title>
        <authorList>
            <consortium name="Ixodes scapularis Genome Project Consortium"/>
            <person name="Caler E."/>
            <person name="Hannick L.I."/>
            <person name="Bidwell S."/>
            <person name="Joardar V."/>
            <person name="Thiagarajan M."/>
            <person name="Amedeo P."/>
            <person name="Galinsky K.J."/>
            <person name="Schobel S."/>
            <person name="Inman J."/>
            <person name="Hostetler J."/>
            <person name="Miller J."/>
            <person name="Hammond M."/>
            <person name="Megy K."/>
            <person name="Lawson D."/>
            <person name="Kodira C."/>
            <person name="Sutton G."/>
            <person name="Meyer J."/>
            <person name="Hill C.A."/>
            <person name="Birren B."/>
            <person name="Nene V."/>
            <person name="Collins F."/>
            <person name="Alarcon-Chaidez F."/>
            <person name="Wikel S."/>
            <person name="Strausberg R."/>
        </authorList>
    </citation>
    <scope>NUCLEOTIDE SEQUENCE [LARGE SCALE GENOMIC DNA]</scope>
    <source>
        <strain evidence="4">Wikel</strain>
        <strain evidence="2">Wikel colony</strain>
    </source>
</reference>
<sequence length="70" mass="7774">MPDEQAASKRKPNIPHPSHLCTEQKPPTPLIFLVSLRLLPLPGPPTAGQRLNDENVSPTRFLLSMAHDKK</sequence>
<organism>
    <name type="scientific">Ixodes scapularis</name>
    <name type="common">Black-legged tick</name>
    <name type="synonym">Deer tick</name>
    <dbReference type="NCBI Taxonomy" id="6945"/>
    <lineage>
        <taxon>Eukaryota</taxon>
        <taxon>Metazoa</taxon>
        <taxon>Ecdysozoa</taxon>
        <taxon>Arthropoda</taxon>
        <taxon>Chelicerata</taxon>
        <taxon>Arachnida</taxon>
        <taxon>Acari</taxon>
        <taxon>Parasitiformes</taxon>
        <taxon>Ixodida</taxon>
        <taxon>Ixodoidea</taxon>
        <taxon>Ixodidae</taxon>
        <taxon>Ixodinae</taxon>
        <taxon>Ixodes</taxon>
    </lineage>
</organism>
<feature type="region of interest" description="Disordered" evidence="1">
    <location>
        <begin position="1"/>
        <end position="25"/>
    </location>
</feature>
<evidence type="ECO:0000313" key="3">
    <source>
        <dbReference type="EnsemblMetazoa" id="ISCW022519-PA"/>
    </source>
</evidence>
<evidence type="ECO:0000313" key="2">
    <source>
        <dbReference type="EMBL" id="EEC17837.1"/>
    </source>
</evidence>
<evidence type="ECO:0000256" key="1">
    <source>
        <dbReference type="SAM" id="MobiDB-lite"/>
    </source>
</evidence>
<gene>
    <name evidence="2" type="ORF">IscW_ISCW022519</name>
</gene>
<dbReference type="EMBL" id="DS929376">
    <property type="protein sequence ID" value="EEC17837.1"/>
    <property type="molecule type" value="Genomic_DNA"/>
</dbReference>
<protein>
    <submittedName>
        <fullName evidence="2 3">Uncharacterized protein</fullName>
    </submittedName>
</protein>
<dbReference type="PaxDb" id="6945-B7QG65"/>
<evidence type="ECO:0000313" key="4">
    <source>
        <dbReference type="Proteomes" id="UP000001555"/>
    </source>
</evidence>
<proteinExistence type="predicted"/>
<reference evidence="3" key="2">
    <citation type="submission" date="2020-05" db="UniProtKB">
        <authorList>
            <consortium name="EnsemblMetazoa"/>
        </authorList>
    </citation>
    <scope>IDENTIFICATION</scope>
    <source>
        <strain evidence="3">wikel</strain>
    </source>
</reference>
<accession>B7QG65</accession>
<dbReference type="EnsemblMetazoa" id="ISCW022519-RA">
    <property type="protein sequence ID" value="ISCW022519-PA"/>
    <property type="gene ID" value="ISCW022519"/>
</dbReference>
<dbReference type="VEuPathDB" id="VectorBase:ISCW022519"/>
<name>B7QG65_IXOSC</name>
<dbReference type="EMBL" id="ABJB010136058">
    <property type="status" value="NOT_ANNOTATED_CDS"/>
    <property type="molecule type" value="Genomic_DNA"/>
</dbReference>
<dbReference type="HOGENOM" id="CLU_2760657_0_0_1"/>
<dbReference type="Proteomes" id="UP000001555">
    <property type="component" value="Unassembled WGS sequence"/>
</dbReference>
<dbReference type="InParanoid" id="B7QG65"/>
<keyword evidence="4" id="KW-1185">Reference proteome</keyword>
<dbReference type="AlphaFoldDB" id="B7QG65"/>